<reference evidence="1 2" key="1">
    <citation type="submission" date="2016-10" db="EMBL/GenBank/DDBJ databases">
        <authorList>
            <person name="de Groot N.N."/>
        </authorList>
    </citation>
    <scope>NUCLEOTIDE SEQUENCE [LARGE SCALE GENOMIC DNA]</scope>
    <source>
        <strain evidence="1">1</strain>
    </source>
</reference>
<keyword evidence="2" id="KW-1185">Reference proteome</keyword>
<evidence type="ECO:0000313" key="1">
    <source>
        <dbReference type="EMBL" id="SCZ86442.1"/>
    </source>
</evidence>
<proteinExistence type="predicted"/>
<accession>A0A1G5SH70</accession>
<sequence>MPIWVRESALSWADEKHGSVDHIVRPVEPVDGSKTTDGYGRVARLTWKTGRKTPSMNTASGRFEQIALRAVQITTCGRRAAS</sequence>
<dbReference type="AlphaFoldDB" id="A0A1G5SH70"/>
<evidence type="ECO:0000313" key="2">
    <source>
        <dbReference type="Proteomes" id="UP000198729"/>
    </source>
</evidence>
<dbReference type="Proteomes" id="UP000198729">
    <property type="component" value="Unassembled WGS sequence"/>
</dbReference>
<protein>
    <submittedName>
        <fullName evidence="1">Uncharacterized protein</fullName>
    </submittedName>
</protein>
<gene>
    <name evidence="1" type="ORF">NSMM_540045</name>
</gene>
<dbReference type="EMBL" id="FMWO01000063">
    <property type="protein sequence ID" value="SCZ86442.1"/>
    <property type="molecule type" value="Genomic_DNA"/>
</dbReference>
<name>A0A1G5SH70_9PROT</name>
<organism evidence="1 2">
    <name type="scientific">Nitrosomonas mobilis</name>
    <dbReference type="NCBI Taxonomy" id="51642"/>
    <lineage>
        <taxon>Bacteria</taxon>
        <taxon>Pseudomonadati</taxon>
        <taxon>Pseudomonadota</taxon>
        <taxon>Betaproteobacteria</taxon>
        <taxon>Nitrosomonadales</taxon>
        <taxon>Nitrosomonadaceae</taxon>
        <taxon>Nitrosomonas</taxon>
    </lineage>
</organism>